<comment type="pathway">
    <text evidence="1">Mycotoxin biosynthesis.</text>
</comment>
<dbReference type="Pfam" id="PF11807">
    <property type="entry name" value="UstYa"/>
    <property type="match status" value="1"/>
</dbReference>
<comment type="similarity">
    <text evidence="3">Belongs to the ustYa family.</text>
</comment>
<evidence type="ECO:0000313" key="5">
    <source>
        <dbReference type="Proteomes" id="UP001222325"/>
    </source>
</evidence>
<protein>
    <submittedName>
        <fullName evidence="4">Uncharacterized protein</fullName>
    </submittedName>
</protein>
<proteinExistence type="inferred from homology"/>
<dbReference type="GO" id="GO:0016491">
    <property type="term" value="F:oxidoreductase activity"/>
    <property type="evidence" value="ECO:0007669"/>
    <property type="project" value="UniProtKB-KW"/>
</dbReference>
<evidence type="ECO:0000256" key="1">
    <source>
        <dbReference type="ARBA" id="ARBA00004685"/>
    </source>
</evidence>
<keyword evidence="5" id="KW-1185">Reference proteome</keyword>
<sequence length="185" mass="20212">MSSNTRIALSEPLHPRYPSKFPFALKRLGLPQIASSFTGAPLPSELPLSLAPAALEFVFGMHYNIENTTEWATLVPPNHGRVRLAGAEYDIAMYRDLECLDTIRTAYVAMRGGARVRSTAAEACLGQIRQAILCTADTTLERAMVECAEPPCPASAAVATGNHVDHKCRDWSQVRAFVETNQMHG</sequence>
<evidence type="ECO:0000256" key="3">
    <source>
        <dbReference type="ARBA" id="ARBA00035112"/>
    </source>
</evidence>
<accession>A0AAD6XT79</accession>
<name>A0AAD6XT79_9AGAR</name>
<organism evidence="4 5">
    <name type="scientific">Mycena belliarum</name>
    <dbReference type="NCBI Taxonomy" id="1033014"/>
    <lineage>
        <taxon>Eukaryota</taxon>
        <taxon>Fungi</taxon>
        <taxon>Dikarya</taxon>
        <taxon>Basidiomycota</taxon>
        <taxon>Agaricomycotina</taxon>
        <taxon>Agaricomycetes</taxon>
        <taxon>Agaricomycetidae</taxon>
        <taxon>Agaricales</taxon>
        <taxon>Marasmiineae</taxon>
        <taxon>Mycenaceae</taxon>
        <taxon>Mycena</taxon>
    </lineage>
</organism>
<gene>
    <name evidence="4" type="ORF">B0H15DRAFT_816104</name>
</gene>
<dbReference type="InterPro" id="IPR021765">
    <property type="entry name" value="UstYa-like"/>
</dbReference>
<evidence type="ECO:0000256" key="2">
    <source>
        <dbReference type="ARBA" id="ARBA00023002"/>
    </source>
</evidence>
<dbReference type="EMBL" id="JARJCN010000004">
    <property type="protein sequence ID" value="KAJ7101440.1"/>
    <property type="molecule type" value="Genomic_DNA"/>
</dbReference>
<dbReference type="GO" id="GO:0043386">
    <property type="term" value="P:mycotoxin biosynthetic process"/>
    <property type="evidence" value="ECO:0007669"/>
    <property type="project" value="InterPro"/>
</dbReference>
<dbReference type="Proteomes" id="UP001222325">
    <property type="component" value="Unassembled WGS sequence"/>
</dbReference>
<comment type="caution">
    <text evidence="4">The sequence shown here is derived from an EMBL/GenBank/DDBJ whole genome shotgun (WGS) entry which is preliminary data.</text>
</comment>
<reference evidence="4" key="1">
    <citation type="submission" date="2023-03" db="EMBL/GenBank/DDBJ databases">
        <title>Massive genome expansion in bonnet fungi (Mycena s.s.) driven by repeated elements and novel gene families across ecological guilds.</title>
        <authorList>
            <consortium name="Lawrence Berkeley National Laboratory"/>
            <person name="Harder C.B."/>
            <person name="Miyauchi S."/>
            <person name="Viragh M."/>
            <person name="Kuo A."/>
            <person name="Thoen E."/>
            <person name="Andreopoulos B."/>
            <person name="Lu D."/>
            <person name="Skrede I."/>
            <person name="Drula E."/>
            <person name="Henrissat B."/>
            <person name="Morin E."/>
            <person name="Kohler A."/>
            <person name="Barry K."/>
            <person name="LaButti K."/>
            <person name="Morin E."/>
            <person name="Salamov A."/>
            <person name="Lipzen A."/>
            <person name="Mereny Z."/>
            <person name="Hegedus B."/>
            <person name="Baldrian P."/>
            <person name="Stursova M."/>
            <person name="Weitz H."/>
            <person name="Taylor A."/>
            <person name="Grigoriev I.V."/>
            <person name="Nagy L.G."/>
            <person name="Martin F."/>
            <person name="Kauserud H."/>
        </authorList>
    </citation>
    <scope>NUCLEOTIDE SEQUENCE</scope>
    <source>
        <strain evidence="4">CBHHK173m</strain>
    </source>
</reference>
<dbReference type="AlphaFoldDB" id="A0AAD6XT79"/>
<dbReference type="PANTHER" id="PTHR33365:SF11">
    <property type="entry name" value="TAT PATHWAY SIGNAL SEQUENCE"/>
    <property type="match status" value="1"/>
</dbReference>
<keyword evidence="2" id="KW-0560">Oxidoreductase</keyword>
<evidence type="ECO:0000313" key="4">
    <source>
        <dbReference type="EMBL" id="KAJ7101440.1"/>
    </source>
</evidence>
<dbReference type="PANTHER" id="PTHR33365">
    <property type="entry name" value="YALI0B05434P"/>
    <property type="match status" value="1"/>
</dbReference>